<dbReference type="EMBL" id="CAJOBA010002119">
    <property type="protein sequence ID" value="CAF3630528.1"/>
    <property type="molecule type" value="Genomic_DNA"/>
</dbReference>
<keyword evidence="8" id="KW-0812">Transmembrane</keyword>
<feature type="domain" description="LITAF" evidence="9">
    <location>
        <begin position="52"/>
        <end position="137"/>
    </location>
</feature>
<evidence type="ECO:0000259" key="9">
    <source>
        <dbReference type="PROSITE" id="PS51837"/>
    </source>
</evidence>
<evidence type="ECO:0000256" key="2">
    <source>
        <dbReference type="ARBA" id="ARBA00004481"/>
    </source>
</evidence>
<comment type="subcellular location">
    <subcellularLocation>
        <location evidence="2">Endosome membrane</location>
        <topology evidence="2">Peripheral membrane protein</topology>
    </subcellularLocation>
    <subcellularLocation>
        <location evidence="1">Late endosome membrane</location>
    </subcellularLocation>
    <subcellularLocation>
        <location evidence="3">Lysosome membrane</location>
        <topology evidence="3">Peripheral membrane protein</topology>
        <orientation evidence="3">Cytoplasmic side</orientation>
    </subcellularLocation>
</comment>
<sequence length="138" mass="15023">MAEVDFNNFAKAGLPDQNPPPYQAPPYPTHTPQTFQPGLQSQYNVTVGHPPTSAVFVTQHIPFLGSQPASITCSVCRAQVITRVDYVSGPAAWLICFIIAMFGGIFGCCLIPFCVDSLKDAYHYCPVCNAQIGIRKVM</sequence>
<evidence type="ECO:0000256" key="7">
    <source>
        <dbReference type="ARBA" id="ARBA00023136"/>
    </source>
</evidence>
<dbReference type="EMBL" id="CAJOBC010057091">
    <property type="protein sequence ID" value="CAF4196805.1"/>
    <property type="molecule type" value="Genomic_DNA"/>
</dbReference>
<protein>
    <recommendedName>
        <fullName evidence="9">LITAF domain-containing protein</fullName>
    </recommendedName>
</protein>
<dbReference type="GO" id="GO:0005634">
    <property type="term" value="C:nucleus"/>
    <property type="evidence" value="ECO:0007669"/>
    <property type="project" value="TreeGrafter"/>
</dbReference>
<organism evidence="11 14">
    <name type="scientific">Didymodactylos carnosus</name>
    <dbReference type="NCBI Taxonomy" id="1234261"/>
    <lineage>
        <taxon>Eukaryota</taxon>
        <taxon>Metazoa</taxon>
        <taxon>Spiralia</taxon>
        <taxon>Gnathifera</taxon>
        <taxon>Rotifera</taxon>
        <taxon>Eurotatoria</taxon>
        <taxon>Bdelloidea</taxon>
        <taxon>Philodinida</taxon>
        <taxon>Philodinidae</taxon>
        <taxon>Didymodactylos</taxon>
    </lineage>
</organism>
<dbReference type="PANTHER" id="PTHR23292">
    <property type="entry name" value="LIPOPOLYSACCHARIDE-INDUCED TUMOR NECROSIS FACTOR-ALPHA FACTOR"/>
    <property type="match status" value="1"/>
</dbReference>
<evidence type="ECO:0000313" key="14">
    <source>
        <dbReference type="Proteomes" id="UP000663829"/>
    </source>
</evidence>
<dbReference type="SMART" id="SM00714">
    <property type="entry name" value="LITAF"/>
    <property type="match status" value="1"/>
</dbReference>
<accession>A0A815GCY7</accession>
<dbReference type="Pfam" id="PF10601">
    <property type="entry name" value="zf-LITAF-like"/>
    <property type="match status" value="1"/>
</dbReference>
<evidence type="ECO:0000313" key="12">
    <source>
        <dbReference type="EMBL" id="CAF3630528.1"/>
    </source>
</evidence>
<evidence type="ECO:0000256" key="5">
    <source>
        <dbReference type="ARBA" id="ARBA00022723"/>
    </source>
</evidence>
<reference evidence="11" key="1">
    <citation type="submission" date="2021-02" db="EMBL/GenBank/DDBJ databases">
        <authorList>
            <person name="Nowell W R."/>
        </authorList>
    </citation>
    <scope>NUCLEOTIDE SEQUENCE</scope>
</reference>
<gene>
    <name evidence="11" type="ORF">GPM918_LOCUS30288</name>
    <name evidence="10" type="ORF">OVA965_LOCUS6860</name>
    <name evidence="13" type="ORF">SRO942_LOCUS30899</name>
    <name evidence="12" type="ORF">TMI583_LOCUS6856</name>
</gene>
<dbReference type="InterPro" id="IPR006629">
    <property type="entry name" value="LITAF"/>
</dbReference>
<evidence type="ECO:0000256" key="6">
    <source>
        <dbReference type="ARBA" id="ARBA00022833"/>
    </source>
</evidence>
<keyword evidence="5" id="KW-0479">Metal-binding</keyword>
<dbReference type="Proteomes" id="UP000663829">
    <property type="component" value="Unassembled WGS sequence"/>
</dbReference>
<dbReference type="GO" id="GO:0008270">
    <property type="term" value="F:zinc ion binding"/>
    <property type="evidence" value="ECO:0007669"/>
    <property type="project" value="TreeGrafter"/>
</dbReference>
<dbReference type="GO" id="GO:0098574">
    <property type="term" value="C:cytoplasmic side of lysosomal membrane"/>
    <property type="evidence" value="ECO:0007669"/>
    <property type="project" value="TreeGrafter"/>
</dbReference>
<evidence type="ECO:0000256" key="4">
    <source>
        <dbReference type="ARBA" id="ARBA00005975"/>
    </source>
</evidence>
<dbReference type="Proteomes" id="UP000681722">
    <property type="component" value="Unassembled WGS sequence"/>
</dbReference>
<dbReference type="AlphaFoldDB" id="A0A815GCY7"/>
<dbReference type="EMBL" id="CAJNOQ010014255">
    <property type="protein sequence ID" value="CAF1338014.1"/>
    <property type="molecule type" value="Genomic_DNA"/>
</dbReference>
<dbReference type="EMBL" id="CAJNOK010002119">
    <property type="protein sequence ID" value="CAF0845297.1"/>
    <property type="molecule type" value="Genomic_DNA"/>
</dbReference>
<keyword evidence="14" id="KW-1185">Reference proteome</keyword>
<dbReference type="OrthoDB" id="5599753at2759"/>
<dbReference type="PROSITE" id="PS51837">
    <property type="entry name" value="LITAF"/>
    <property type="match status" value="1"/>
</dbReference>
<comment type="caution">
    <text evidence="11">The sequence shown here is derived from an EMBL/GenBank/DDBJ whole genome shotgun (WGS) entry which is preliminary data.</text>
</comment>
<evidence type="ECO:0000313" key="13">
    <source>
        <dbReference type="EMBL" id="CAF4196805.1"/>
    </source>
</evidence>
<evidence type="ECO:0000313" key="10">
    <source>
        <dbReference type="EMBL" id="CAF0845297.1"/>
    </source>
</evidence>
<dbReference type="PANTHER" id="PTHR23292:SF46">
    <property type="entry name" value="LIPOPOLYSACCHARIDE-INDUCED TUMOR NECROSIS FACTOR-ALPHA FACTOR HOMOLOG"/>
    <property type="match status" value="1"/>
</dbReference>
<dbReference type="Proteomes" id="UP000682733">
    <property type="component" value="Unassembled WGS sequence"/>
</dbReference>
<evidence type="ECO:0000256" key="1">
    <source>
        <dbReference type="ARBA" id="ARBA00004414"/>
    </source>
</evidence>
<dbReference type="GO" id="GO:0098560">
    <property type="term" value="C:cytoplasmic side of late endosome membrane"/>
    <property type="evidence" value="ECO:0007669"/>
    <property type="project" value="TreeGrafter"/>
</dbReference>
<keyword evidence="6" id="KW-0862">Zinc</keyword>
<keyword evidence="7 8" id="KW-0472">Membrane</keyword>
<evidence type="ECO:0000313" key="11">
    <source>
        <dbReference type="EMBL" id="CAF1338014.1"/>
    </source>
</evidence>
<dbReference type="InterPro" id="IPR037519">
    <property type="entry name" value="LITAF_fam"/>
</dbReference>
<feature type="transmembrane region" description="Helical" evidence="8">
    <location>
        <begin position="91"/>
        <end position="115"/>
    </location>
</feature>
<dbReference type="Proteomes" id="UP000677228">
    <property type="component" value="Unassembled WGS sequence"/>
</dbReference>
<keyword evidence="8" id="KW-1133">Transmembrane helix</keyword>
<evidence type="ECO:0000256" key="8">
    <source>
        <dbReference type="SAM" id="Phobius"/>
    </source>
</evidence>
<comment type="similarity">
    <text evidence="4">Belongs to the CDIP1/LITAF family.</text>
</comment>
<proteinExistence type="inferred from homology"/>
<name>A0A815GCY7_9BILA</name>
<evidence type="ECO:0000256" key="3">
    <source>
        <dbReference type="ARBA" id="ARBA00004630"/>
    </source>
</evidence>